<comment type="caution">
    <text evidence="2">The sequence shown here is derived from an EMBL/GenBank/DDBJ whole genome shotgun (WGS) entry which is preliminary data.</text>
</comment>
<evidence type="ECO:0000313" key="3">
    <source>
        <dbReference type="Proteomes" id="UP000094296"/>
    </source>
</evidence>
<keyword evidence="3" id="KW-1185">Reference proteome</keyword>
<dbReference type="Proteomes" id="UP000094296">
    <property type="component" value="Unassembled WGS sequence"/>
</dbReference>
<evidence type="ECO:0000256" key="1">
    <source>
        <dbReference type="SAM" id="Phobius"/>
    </source>
</evidence>
<evidence type="ECO:0000313" key="2">
    <source>
        <dbReference type="EMBL" id="OEF97325.1"/>
    </source>
</evidence>
<dbReference type="RefSeq" id="WP_069642723.1">
    <property type="nucleotide sequence ID" value="NZ_MIJE01000011.1"/>
</dbReference>
<dbReference type="AlphaFoldDB" id="A0A1E5G2K9"/>
<dbReference type="STRING" id="766136.BHF68_03680"/>
<dbReference type="EMBL" id="MIJE01000011">
    <property type="protein sequence ID" value="OEF97325.1"/>
    <property type="molecule type" value="Genomic_DNA"/>
</dbReference>
<proteinExistence type="predicted"/>
<keyword evidence="1" id="KW-1133">Transmembrane helix</keyword>
<dbReference type="OrthoDB" id="5244042at2"/>
<keyword evidence="1" id="KW-0472">Membrane</keyword>
<protein>
    <recommendedName>
        <fullName evidence="4">DUF4446 domain-containing protein</fullName>
    </recommendedName>
</protein>
<dbReference type="Pfam" id="PF14584">
    <property type="entry name" value="DUF4446"/>
    <property type="match status" value="1"/>
</dbReference>
<keyword evidence="1" id="KW-0812">Transmembrane</keyword>
<sequence>MFTPEQLEYVLIGLIIGITILIFVTILQAVRLSKIQKNQNKLMRGMKEENLEEILLKYIDRVDHFGERLLGCEQEIKDLRLLLKAKAANIRMIRYNAYEESGNDLSFTIAVLNDNKEGFVITSLYNRHDQRVYAKPIIKGESRYPLTDEEQEVLAKLTK</sequence>
<organism evidence="2 3">
    <name type="scientific">Desulfuribacillus alkaliarsenatis</name>
    <dbReference type="NCBI Taxonomy" id="766136"/>
    <lineage>
        <taxon>Bacteria</taxon>
        <taxon>Bacillati</taxon>
        <taxon>Bacillota</taxon>
        <taxon>Desulfuribacillia</taxon>
        <taxon>Desulfuribacillales</taxon>
        <taxon>Desulfuribacillaceae</taxon>
        <taxon>Desulfuribacillus</taxon>
    </lineage>
</organism>
<name>A0A1E5G2K9_9FIRM</name>
<dbReference type="InterPro" id="IPR027981">
    <property type="entry name" value="DUF4446"/>
</dbReference>
<evidence type="ECO:0008006" key="4">
    <source>
        <dbReference type="Google" id="ProtNLM"/>
    </source>
</evidence>
<gene>
    <name evidence="2" type="ORF">BHF68_03680</name>
</gene>
<accession>A0A1E5G2K9</accession>
<reference evidence="2 3" key="1">
    <citation type="submission" date="2016-09" db="EMBL/GenBank/DDBJ databases">
        <title>Draft genome sequence for the type strain of Desulfuribacillus alkaliarsenatis AHT28, an obligately anaerobic, sulfidogenic bacterium isolated from Russian soda lake sediments.</title>
        <authorList>
            <person name="Abin C.A."/>
            <person name="Hollibaugh J.T."/>
        </authorList>
    </citation>
    <scope>NUCLEOTIDE SEQUENCE [LARGE SCALE GENOMIC DNA]</scope>
    <source>
        <strain evidence="2 3">AHT28</strain>
    </source>
</reference>
<feature type="transmembrane region" description="Helical" evidence="1">
    <location>
        <begin position="6"/>
        <end position="27"/>
    </location>
</feature>